<dbReference type="InterPro" id="IPR011060">
    <property type="entry name" value="RibuloseP-bd_barrel"/>
</dbReference>
<feature type="domain" description="Indole-3-glycerol phosphate synthase" evidence="9">
    <location>
        <begin position="18"/>
        <end position="245"/>
    </location>
</feature>
<dbReference type="EC" id="4.1.1.48" evidence="3"/>
<dbReference type="GO" id="GO:0004640">
    <property type="term" value="F:phosphoribosylanthranilate isomerase activity"/>
    <property type="evidence" value="ECO:0007669"/>
    <property type="project" value="TreeGrafter"/>
</dbReference>
<comment type="pathway">
    <text evidence="2">Amino-acid biosynthesis; L-tryptophan biosynthesis; L-tryptophan from chorismate: step 4/5.</text>
</comment>
<reference evidence="10 11" key="1">
    <citation type="journal article" date="2013" name="PLoS ONE">
        <title>Enrichment and Genome Sequence of the Group I.1a Ammonia-Oxidizing Archaeon ?Ca. Nitrosotenuis uzonensis? Representing a Clade Globally.</title>
        <authorList>
            <person name="Lebedeva E.V."/>
            <person name="Hatzenpichler R."/>
            <person name="Pelletier E."/>
            <person name="Schuster N."/>
            <person name="Hauzmayer S."/>
            <person name="Bulaev A."/>
            <person name="Grigor'eva N.V."/>
            <person name="Galushko A."/>
            <person name="Schmid M."/>
            <person name="Palatinszky M."/>
            <person name="Le Paslier D."/>
            <person name="Daims H."/>
            <person name="Wagner M."/>
        </authorList>
    </citation>
    <scope>NUCLEOTIDE SEQUENCE [LARGE SCALE GENOMIC DNA]</scope>
    <source>
        <strain evidence="10 11">N4</strain>
    </source>
</reference>
<dbReference type="STRING" id="1407055.NITUZ_30377"/>
<dbReference type="Pfam" id="PF00218">
    <property type="entry name" value="IGPS"/>
    <property type="match status" value="1"/>
</dbReference>
<evidence type="ECO:0000256" key="5">
    <source>
        <dbReference type="ARBA" id="ARBA00022793"/>
    </source>
</evidence>
<keyword evidence="4" id="KW-0028">Amino-acid biosynthesis</keyword>
<dbReference type="EMBL" id="CBTY010000008">
    <property type="protein sequence ID" value="CDI05685.1"/>
    <property type="molecule type" value="Genomic_DNA"/>
</dbReference>
<keyword evidence="7" id="KW-0057">Aromatic amino acid biosynthesis</keyword>
<sequence length="249" mass="27854">MENSHKAISDGTYEIVESLQQSPFDLIESIRANKRASLITEVKFSSPSLGQIRSMSDPVEIAKSMVRGGALGLSVLTQPYLFEGSPKYFMEIRKQLRIPMLMKDIIVDKIQIDAAKRIGADYMLLIQSLFDSGHLKEIDEFVEYGHKQGLKVLVESHTKEEFANSLKTDADIIGINNRNLDTLKIDINVTKNILEGHKKDRVVISESGIETPEEIIFLRKCGADAFLVGSSIMKSQDVEQSVRRLANAI</sequence>
<dbReference type="InterPro" id="IPR013785">
    <property type="entry name" value="Aldolase_TIM"/>
</dbReference>
<keyword evidence="5" id="KW-0210">Decarboxylase</keyword>
<proteinExistence type="predicted"/>
<keyword evidence="6" id="KW-0822">Tryptophan biosynthesis</keyword>
<dbReference type="PANTHER" id="PTHR22854:SF2">
    <property type="entry name" value="INDOLE-3-GLYCEROL-PHOSPHATE SYNTHASE"/>
    <property type="match status" value="1"/>
</dbReference>
<protein>
    <recommendedName>
        <fullName evidence="3">indole-3-glycerol-phosphate synthase</fullName>
        <ecNumber evidence="3">4.1.1.48</ecNumber>
    </recommendedName>
</protein>
<evidence type="ECO:0000256" key="4">
    <source>
        <dbReference type="ARBA" id="ARBA00022605"/>
    </source>
</evidence>
<dbReference type="RefSeq" id="WP_244443808.1">
    <property type="nucleotide sequence ID" value="NZ_CBTY010000008.1"/>
</dbReference>
<keyword evidence="11" id="KW-1185">Reference proteome</keyword>
<dbReference type="UniPathway" id="UPA00035">
    <property type="reaction ID" value="UER00043"/>
</dbReference>
<name>V6AT47_9ARCH</name>
<evidence type="ECO:0000313" key="10">
    <source>
        <dbReference type="EMBL" id="CDI05685.1"/>
    </source>
</evidence>
<dbReference type="InterPro" id="IPR045186">
    <property type="entry name" value="Indole-3-glycerol_P_synth"/>
</dbReference>
<dbReference type="SUPFAM" id="SSF51366">
    <property type="entry name" value="Ribulose-phoshate binding barrel"/>
    <property type="match status" value="1"/>
</dbReference>
<dbReference type="GO" id="GO:0000162">
    <property type="term" value="P:L-tryptophan biosynthetic process"/>
    <property type="evidence" value="ECO:0007669"/>
    <property type="project" value="UniProtKB-UniPathway"/>
</dbReference>
<evidence type="ECO:0000313" key="11">
    <source>
        <dbReference type="Proteomes" id="UP000018159"/>
    </source>
</evidence>
<evidence type="ECO:0000256" key="3">
    <source>
        <dbReference type="ARBA" id="ARBA00012362"/>
    </source>
</evidence>
<dbReference type="Proteomes" id="UP000018159">
    <property type="component" value="Unassembled WGS sequence"/>
</dbReference>
<comment type="catalytic activity">
    <reaction evidence="1">
        <text>1-(2-carboxyphenylamino)-1-deoxy-D-ribulose 5-phosphate + H(+) = (1S,2R)-1-C-(indol-3-yl)glycerol 3-phosphate + CO2 + H2O</text>
        <dbReference type="Rhea" id="RHEA:23476"/>
        <dbReference type="ChEBI" id="CHEBI:15377"/>
        <dbReference type="ChEBI" id="CHEBI:15378"/>
        <dbReference type="ChEBI" id="CHEBI:16526"/>
        <dbReference type="ChEBI" id="CHEBI:58613"/>
        <dbReference type="ChEBI" id="CHEBI:58866"/>
        <dbReference type="EC" id="4.1.1.48"/>
    </reaction>
</comment>
<evidence type="ECO:0000256" key="7">
    <source>
        <dbReference type="ARBA" id="ARBA00023141"/>
    </source>
</evidence>
<accession>V6AT47</accession>
<dbReference type="AlphaFoldDB" id="V6AT47"/>
<dbReference type="GO" id="GO:0004425">
    <property type="term" value="F:indole-3-glycerol-phosphate synthase activity"/>
    <property type="evidence" value="ECO:0007669"/>
    <property type="project" value="UniProtKB-EC"/>
</dbReference>
<dbReference type="Gene3D" id="3.20.20.70">
    <property type="entry name" value="Aldolase class I"/>
    <property type="match status" value="1"/>
</dbReference>
<dbReference type="PANTHER" id="PTHR22854">
    <property type="entry name" value="TRYPTOPHAN BIOSYNTHESIS PROTEIN"/>
    <property type="match status" value="1"/>
</dbReference>
<organism evidence="10 11">
    <name type="scientific">Candidatus Nitrosotenuis uzonensis</name>
    <dbReference type="NCBI Taxonomy" id="1407055"/>
    <lineage>
        <taxon>Archaea</taxon>
        <taxon>Nitrososphaerota</taxon>
        <taxon>Candidatus Nitrosotenuis</taxon>
    </lineage>
</organism>
<dbReference type="FunFam" id="3.20.20.70:FF:000024">
    <property type="entry name" value="Indole-3-glycerol phosphate synthase"/>
    <property type="match status" value="1"/>
</dbReference>
<gene>
    <name evidence="10" type="ORF">NITUZ_30377</name>
</gene>
<evidence type="ECO:0000256" key="8">
    <source>
        <dbReference type="ARBA" id="ARBA00023239"/>
    </source>
</evidence>
<evidence type="ECO:0000256" key="1">
    <source>
        <dbReference type="ARBA" id="ARBA00001633"/>
    </source>
</evidence>
<evidence type="ECO:0000256" key="2">
    <source>
        <dbReference type="ARBA" id="ARBA00004696"/>
    </source>
</evidence>
<keyword evidence="8 10" id="KW-0456">Lyase</keyword>
<evidence type="ECO:0000259" key="9">
    <source>
        <dbReference type="Pfam" id="PF00218"/>
    </source>
</evidence>
<evidence type="ECO:0000256" key="6">
    <source>
        <dbReference type="ARBA" id="ARBA00022822"/>
    </source>
</evidence>
<comment type="caution">
    <text evidence="10">The sequence shown here is derived from an EMBL/GenBank/DDBJ whole genome shotgun (WGS) entry which is preliminary data.</text>
</comment>
<dbReference type="InterPro" id="IPR013798">
    <property type="entry name" value="Indole-3-glycerol_P_synth_dom"/>
</dbReference>
<dbReference type="CDD" id="cd00331">
    <property type="entry name" value="IGPS"/>
    <property type="match status" value="1"/>
</dbReference>